<keyword evidence="2" id="KW-0805">Transcription regulation</keyword>
<gene>
    <name evidence="5" type="ORF">J2S44_006429</name>
</gene>
<evidence type="ECO:0000256" key="1">
    <source>
        <dbReference type="ARBA" id="ARBA00011046"/>
    </source>
</evidence>
<dbReference type="Proteomes" id="UP001183629">
    <property type="component" value="Unassembled WGS sequence"/>
</dbReference>
<dbReference type="Pfam" id="PF03965">
    <property type="entry name" value="Penicillinase_R"/>
    <property type="match status" value="1"/>
</dbReference>
<protein>
    <submittedName>
        <fullName evidence="5">Transcriptional regulator</fullName>
    </submittedName>
</protein>
<evidence type="ECO:0000313" key="6">
    <source>
        <dbReference type="Proteomes" id="UP001183629"/>
    </source>
</evidence>
<evidence type="ECO:0000256" key="2">
    <source>
        <dbReference type="ARBA" id="ARBA00023015"/>
    </source>
</evidence>
<name>A0AAE3ZU84_9ACTN</name>
<keyword evidence="6" id="KW-1185">Reference proteome</keyword>
<sequence>MSGAGRRAPGALEAEVMAALWAADRALTPSEVQAALGGTLAYNTVLTILGRLQDKGRLMRRPEGRGHVYWPVKDEAAFAAEAMRATLAGRPDRERVLQQFAATLDDADAAALRAFLEAGRP</sequence>
<dbReference type="GO" id="GO:0003677">
    <property type="term" value="F:DNA binding"/>
    <property type="evidence" value="ECO:0007669"/>
    <property type="project" value="UniProtKB-KW"/>
</dbReference>
<evidence type="ECO:0000256" key="4">
    <source>
        <dbReference type="ARBA" id="ARBA00023163"/>
    </source>
</evidence>
<dbReference type="InterPro" id="IPR036388">
    <property type="entry name" value="WH-like_DNA-bd_sf"/>
</dbReference>
<dbReference type="RefSeq" id="WP_310421485.1">
    <property type="nucleotide sequence ID" value="NZ_JAVDYC010000001.1"/>
</dbReference>
<proteinExistence type="inferred from homology"/>
<dbReference type="EMBL" id="JAVDYC010000001">
    <property type="protein sequence ID" value="MDR7326179.1"/>
    <property type="molecule type" value="Genomic_DNA"/>
</dbReference>
<keyword evidence="3" id="KW-0238">DNA-binding</keyword>
<comment type="caution">
    <text evidence="5">The sequence shown here is derived from an EMBL/GenBank/DDBJ whole genome shotgun (WGS) entry which is preliminary data.</text>
</comment>
<dbReference type="AlphaFoldDB" id="A0AAE3ZU84"/>
<keyword evidence="4" id="KW-0804">Transcription</keyword>
<evidence type="ECO:0000256" key="3">
    <source>
        <dbReference type="ARBA" id="ARBA00023125"/>
    </source>
</evidence>
<comment type="similarity">
    <text evidence="1">Belongs to the BlaI transcriptional regulatory family.</text>
</comment>
<evidence type="ECO:0000313" key="5">
    <source>
        <dbReference type="EMBL" id="MDR7326179.1"/>
    </source>
</evidence>
<dbReference type="InterPro" id="IPR036390">
    <property type="entry name" value="WH_DNA-bd_sf"/>
</dbReference>
<reference evidence="5 6" key="1">
    <citation type="submission" date="2023-07" db="EMBL/GenBank/DDBJ databases">
        <title>Sequencing the genomes of 1000 actinobacteria strains.</title>
        <authorList>
            <person name="Klenk H.-P."/>
        </authorList>
    </citation>
    <scope>NUCLEOTIDE SEQUENCE [LARGE SCALE GENOMIC DNA]</scope>
    <source>
        <strain evidence="5 6">DSM 44711</strain>
    </source>
</reference>
<accession>A0AAE3ZU84</accession>
<dbReference type="InterPro" id="IPR005650">
    <property type="entry name" value="BlaI_family"/>
</dbReference>
<dbReference type="GO" id="GO:0045892">
    <property type="term" value="P:negative regulation of DNA-templated transcription"/>
    <property type="evidence" value="ECO:0007669"/>
    <property type="project" value="InterPro"/>
</dbReference>
<dbReference type="SUPFAM" id="SSF46785">
    <property type="entry name" value="Winged helix' DNA-binding domain"/>
    <property type="match status" value="1"/>
</dbReference>
<organism evidence="5 6">
    <name type="scientific">Catenuloplanes niger</name>
    <dbReference type="NCBI Taxonomy" id="587534"/>
    <lineage>
        <taxon>Bacteria</taxon>
        <taxon>Bacillati</taxon>
        <taxon>Actinomycetota</taxon>
        <taxon>Actinomycetes</taxon>
        <taxon>Micromonosporales</taxon>
        <taxon>Micromonosporaceae</taxon>
        <taxon>Catenuloplanes</taxon>
    </lineage>
</organism>
<dbReference type="Gene3D" id="1.10.10.10">
    <property type="entry name" value="Winged helix-like DNA-binding domain superfamily/Winged helix DNA-binding domain"/>
    <property type="match status" value="1"/>
</dbReference>